<dbReference type="AlphaFoldDB" id="A0A1N6XW60"/>
<dbReference type="InterPro" id="IPR039556">
    <property type="entry name" value="ICL/PEPM"/>
</dbReference>
<dbReference type="GO" id="GO:0016829">
    <property type="term" value="F:lyase activity"/>
    <property type="evidence" value="ECO:0007669"/>
    <property type="project" value="UniProtKB-KW"/>
</dbReference>
<sequence length="274" mass="27775">MSTHGETFRALHESEFRALHQSDFRALHYAKQPLVLPNAWDYASAAVLAAAGFAAIGTTSLGVAAAAGKPDATGDTAEETLALARRLAGLPCPVSVDIEGGFADTPEGVAEIAAELAALGVAGVNIEDGRPGGTLADLGERCETIAAVKAKAPGLFVNARTDTYWLGAGDLATTVGRLRALAEAGADGVFVPGVADGDDVRALVDAVDLPLNVLFLPGRHTVAGLAALGVRRISTGSLLLRAALHAVAETARAVASGGQIPAGLPSYEDVQALI</sequence>
<accession>A0A1N6XW60</accession>
<dbReference type="InterPro" id="IPR040442">
    <property type="entry name" value="Pyrv_kinase-like_dom_sf"/>
</dbReference>
<reference evidence="2" key="1">
    <citation type="submission" date="2017-01" db="EMBL/GenBank/DDBJ databases">
        <authorList>
            <person name="Varghese N."/>
            <person name="Submissions S."/>
        </authorList>
    </citation>
    <scope>NUCLEOTIDE SEQUENCE [LARGE SCALE GENOMIC DNA]</scope>
    <source>
        <strain evidence="2">ATCC 12950</strain>
    </source>
</reference>
<dbReference type="SUPFAM" id="SSF51621">
    <property type="entry name" value="Phosphoenolpyruvate/pyruvate domain"/>
    <property type="match status" value="1"/>
</dbReference>
<dbReference type="Proteomes" id="UP000186096">
    <property type="component" value="Unassembled WGS sequence"/>
</dbReference>
<dbReference type="CDD" id="cd00377">
    <property type="entry name" value="ICL_PEPM"/>
    <property type="match status" value="1"/>
</dbReference>
<keyword evidence="2" id="KW-1185">Reference proteome</keyword>
<proteinExistence type="predicted"/>
<dbReference type="Gene3D" id="3.20.20.60">
    <property type="entry name" value="Phosphoenolpyruvate-binding domains"/>
    <property type="match status" value="1"/>
</dbReference>
<keyword evidence="1" id="KW-0456">Lyase</keyword>
<dbReference type="InterPro" id="IPR015813">
    <property type="entry name" value="Pyrv/PenolPyrv_kinase-like_dom"/>
</dbReference>
<dbReference type="RefSeq" id="WP_083744113.1">
    <property type="nucleotide sequence ID" value="NZ_FTNI01000005.1"/>
</dbReference>
<dbReference type="PANTHER" id="PTHR42905:SF16">
    <property type="entry name" value="CARBOXYPHOSPHONOENOLPYRUVATE PHOSPHONOMUTASE-LIKE PROTEIN (AFU_ORTHOLOGUE AFUA_5G07230)"/>
    <property type="match status" value="1"/>
</dbReference>
<dbReference type="OrthoDB" id="9780430at2"/>
<gene>
    <name evidence="1" type="ORF">SAMN05421833_105310</name>
</gene>
<dbReference type="EMBL" id="FTNI01000005">
    <property type="protein sequence ID" value="SIR06588.1"/>
    <property type="molecule type" value="Genomic_DNA"/>
</dbReference>
<dbReference type="PANTHER" id="PTHR42905">
    <property type="entry name" value="PHOSPHOENOLPYRUVATE CARBOXYLASE"/>
    <property type="match status" value="1"/>
</dbReference>
<organism evidence="1 2">
    <name type="scientific">Microbispora rosea</name>
    <dbReference type="NCBI Taxonomy" id="58117"/>
    <lineage>
        <taxon>Bacteria</taxon>
        <taxon>Bacillati</taxon>
        <taxon>Actinomycetota</taxon>
        <taxon>Actinomycetes</taxon>
        <taxon>Streptosporangiales</taxon>
        <taxon>Streptosporangiaceae</taxon>
        <taxon>Microbispora</taxon>
    </lineage>
</organism>
<name>A0A1N6XW60_9ACTN</name>
<evidence type="ECO:0000313" key="2">
    <source>
        <dbReference type="Proteomes" id="UP000186096"/>
    </source>
</evidence>
<evidence type="ECO:0000313" key="1">
    <source>
        <dbReference type="EMBL" id="SIR06588.1"/>
    </source>
</evidence>
<dbReference type="Pfam" id="PF13714">
    <property type="entry name" value="PEP_mutase"/>
    <property type="match status" value="1"/>
</dbReference>
<protein>
    <submittedName>
        <fullName evidence="1">2-Methylisocitrate lyase, PEP mutase family</fullName>
    </submittedName>
</protein>
<dbReference type="STRING" id="58117.SAMN05421833_105310"/>